<protein>
    <submittedName>
        <fullName evidence="1">Uncharacterized protein</fullName>
    </submittedName>
</protein>
<dbReference type="Proteomes" id="UP000003963">
    <property type="component" value="Unassembled WGS sequence"/>
</dbReference>
<dbReference type="AlphaFoldDB" id="D9W6B1"/>
<gene>
    <name evidence="1" type="ORF">SSOG_02154</name>
</gene>
<proteinExistence type="predicted"/>
<reference evidence="1 2" key="1">
    <citation type="submission" date="2009-02" db="EMBL/GenBank/DDBJ databases">
        <title>Annotation of Streptomyces hygroscopicus strain ATCC 53653.</title>
        <authorList>
            <consortium name="The Broad Institute Genome Sequencing Platform"/>
            <consortium name="Broad Institute Microbial Sequencing Center"/>
            <person name="Fischbach M."/>
            <person name="Godfrey P."/>
            <person name="Ward D."/>
            <person name="Young S."/>
            <person name="Zeng Q."/>
            <person name="Koehrsen M."/>
            <person name="Alvarado L."/>
            <person name="Berlin A.M."/>
            <person name="Bochicchio J."/>
            <person name="Borenstein D."/>
            <person name="Chapman S.B."/>
            <person name="Chen Z."/>
            <person name="Engels R."/>
            <person name="Freedman E."/>
            <person name="Gellesch M."/>
            <person name="Goldberg J."/>
            <person name="Griggs A."/>
            <person name="Gujja S."/>
            <person name="Heilman E.R."/>
            <person name="Heiman D.I."/>
            <person name="Hepburn T.A."/>
            <person name="Howarth C."/>
            <person name="Jen D."/>
            <person name="Larson L."/>
            <person name="Lewis B."/>
            <person name="Mehta T."/>
            <person name="Park D."/>
            <person name="Pearson M."/>
            <person name="Richards J."/>
            <person name="Roberts A."/>
            <person name="Saif S."/>
            <person name="Shea T.D."/>
            <person name="Shenoy N."/>
            <person name="Sisk P."/>
            <person name="Stolte C."/>
            <person name="Sykes S.N."/>
            <person name="Thomson T."/>
            <person name="Walk T."/>
            <person name="White J."/>
            <person name="Yandava C."/>
            <person name="Straight P."/>
            <person name="Clardy J."/>
            <person name="Hung D."/>
            <person name="Kolter R."/>
            <person name="Mekalanos J."/>
            <person name="Walker S."/>
            <person name="Walsh C.T."/>
            <person name="Wieland-Brown L.C."/>
            <person name="Haas B."/>
            <person name="Nusbaum C."/>
            <person name="Birren B."/>
        </authorList>
    </citation>
    <scope>NUCLEOTIDE SEQUENCE [LARGE SCALE GENOMIC DNA]</scope>
    <source>
        <strain evidence="1 2">ATCC 53653</strain>
    </source>
</reference>
<name>D9W6B1_9ACTN</name>
<dbReference type="STRING" id="457427.SSOG_02154"/>
<accession>D9W6B1</accession>
<dbReference type="EMBL" id="GG657754">
    <property type="protein sequence ID" value="EFL22442.1"/>
    <property type="molecule type" value="Genomic_DNA"/>
</dbReference>
<dbReference type="OrthoDB" id="4506662at2"/>
<keyword evidence="2" id="KW-1185">Reference proteome</keyword>
<sequence>MDESQTPFARECAARGWGRTSAFLRAFDATADLLGEHVALTDRQFRRWRHPQPPRPRPRAWRVLHAMFGVSPLDLGFPGPEPNEKVEGPSSREGAGVDRRAFVTDFLGSAAGVALGSGNAVGTAHIAELREGLRSLLALDNTYGGNAICSLAVRHLKRIRRIINTGTYPDTIGRQLHRLAGETAVHCAWLYYDAEDQDTARRYYGEALTAATMLRDDQLEVLVLALLSLQASHEGRPRDGYDLARAARQRATGFDSPLLLSLIAGRESRALAMMGDASAAGKRLSGAMKLLERSNLGRPAPEWAAFHGHAELDYAQGFLYSEAGRHKAAVPFLRAAVAHQSHRYGRNQALYRLYLSHSLVQAGEIDEGSAEAMDSLEHLDEVESGRVTRELHNIRALLGRADAVSARNAAEGLTEYMRTRGEAEWPG</sequence>
<organism evidence="1 2">
    <name type="scientific">Streptomyces himastatinicus ATCC 53653</name>
    <dbReference type="NCBI Taxonomy" id="457427"/>
    <lineage>
        <taxon>Bacteria</taxon>
        <taxon>Bacillati</taxon>
        <taxon>Actinomycetota</taxon>
        <taxon>Actinomycetes</taxon>
        <taxon>Kitasatosporales</taxon>
        <taxon>Streptomycetaceae</taxon>
        <taxon>Streptomyces</taxon>
        <taxon>Streptomyces violaceusniger group</taxon>
    </lineage>
</organism>
<dbReference type="HOGENOM" id="CLU_029927_1_0_11"/>
<evidence type="ECO:0000313" key="1">
    <source>
        <dbReference type="EMBL" id="EFL22442.1"/>
    </source>
</evidence>
<evidence type="ECO:0000313" key="2">
    <source>
        <dbReference type="Proteomes" id="UP000003963"/>
    </source>
</evidence>